<dbReference type="AlphaFoldDB" id="A0A9D4HW60"/>
<reference evidence="1" key="2">
    <citation type="submission" date="2020-11" db="EMBL/GenBank/DDBJ databases">
        <authorList>
            <person name="McCartney M.A."/>
            <person name="Auch B."/>
            <person name="Kono T."/>
            <person name="Mallez S."/>
            <person name="Becker A."/>
            <person name="Gohl D.M."/>
            <person name="Silverstein K.A.T."/>
            <person name="Koren S."/>
            <person name="Bechman K.B."/>
            <person name="Herman A."/>
            <person name="Abrahante J.E."/>
            <person name="Garbe J."/>
        </authorList>
    </citation>
    <scope>NUCLEOTIDE SEQUENCE</scope>
    <source>
        <strain evidence="1">Duluth1</strain>
        <tissue evidence="1">Whole animal</tissue>
    </source>
</reference>
<name>A0A9D4HW60_DREPO</name>
<dbReference type="Proteomes" id="UP000828390">
    <property type="component" value="Unassembled WGS sequence"/>
</dbReference>
<proteinExistence type="predicted"/>
<comment type="caution">
    <text evidence="1">The sequence shown here is derived from an EMBL/GenBank/DDBJ whole genome shotgun (WGS) entry which is preliminary data.</text>
</comment>
<sequence length="108" mass="11945">MYVVGNTDSRQSSCLLGAKTAQALDIVQFAFSSFAVSSSIPDQYPSLFDGKMGKIEGISVKLHIDHDVPPVTQRHRRIPFPYAKMLRLNSSVLKTLMLLSLFQVPHPG</sequence>
<reference evidence="1" key="1">
    <citation type="journal article" date="2019" name="bioRxiv">
        <title>The Genome of the Zebra Mussel, Dreissena polymorpha: A Resource for Invasive Species Research.</title>
        <authorList>
            <person name="McCartney M.A."/>
            <person name="Auch B."/>
            <person name="Kono T."/>
            <person name="Mallez S."/>
            <person name="Zhang Y."/>
            <person name="Obille A."/>
            <person name="Becker A."/>
            <person name="Abrahante J.E."/>
            <person name="Garbe J."/>
            <person name="Badalamenti J.P."/>
            <person name="Herman A."/>
            <person name="Mangelson H."/>
            <person name="Liachko I."/>
            <person name="Sullivan S."/>
            <person name="Sone E.D."/>
            <person name="Koren S."/>
            <person name="Silverstein K.A.T."/>
            <person name="Beckman K.B."/>
            <person name="Gohl D.M."/>
        </authorList>
    </citation>
    <scope>NUCLEOTIDE SEQUENCE</scope>
    <source>
        <strain evidence="1">Duluth1</strain>
        <tissue evidence="1">Whole animal</tissue>
    </source>
</reference>
<organism evidence="1 2">
    <name type="scientific">Dreissena polymorpha</name>
    <name type="common">Zebra mussel</name>
    <name type="synonym">Mytilus polymorpha</name>
    <dbReference type="NCBI Taxonomy" id="45954"/>
    <lineage>
        <taxon>Eukaryota</taxon>
        <taxon>Metazoa</taxon>
        <taxon>Spiralia</taxon>
        <taxon>Lophotrochozoa</taxon>
        <taxon>Mollusca</taxon>
        <taxon>Bivalvia</taxon>
        <taxon>Autobranchia</taxon>
        <taxon>Heteroconchia</taxon>
        <taxon>Euheterodonta</taxon>
        <taxon>Imparidentia</taxon>
        <taxon>Neoheterodontei</taxon>
        <taxon>Myida</taxon>
        <taxon>Dreissenoidea</taxon>
        <taxon>Dreissenidae</taxon>
        <taxon>Dreissena</taxon>
    </lineage>
</organism>
<gene>
    <name evidence="1" type="ORF">DPMN_044063</name>
</gene>
<keyword evidence="2" id="KW-1185">Reference proteome</keyword>
<evidence type="ECO:0000313" key="1">
    <source>
        <dbReference type="EMBL" id="KAH3737470.1"/>
    </source>
</evidence>
<accession>A0A9D4HW60</accession>
<protein>
    <submittedName>
        <fullName evidence="1">Uncharacterized protein</fullName>
    </submittedName>
</protein>
<evidence type="ECO:0000313" key="2">
    <source>
        <dbReference type="Proteomes" id="UP000828390"/>
    </source>
</evidence>
<dbReference type="EMBL" id="JAIWYP010000011">
    <property type="protein sequence ID" value="KAH3737470.1"/>
    <property type="molecule type" value="Genomic_DNA"/>
</dbReference>